<evidence type="ECO:0000313" key="2">
    <source>
        <dbReference type="EMBL" id="TMO73912.1"/>
    </source>
</evidence>
<keyword evidence="3" id="KW-1185">Reference proteome</keyword>
<keyword evidence="1" id="KW-0378">Hydrolase</keyword>
<keyword evidence="1" id="KW-0269">Exonuclease</keyword>
<comment type="caution">
    <text evidence="1">The sequence shown here is derived from an EMBL/GenBank/DDBJ whole genome shotgun (WGS) entry which is preliminary data.</text>
</comment>
<evidence type="ECO:0000313" key="3">
    <source>
        <dbReference type="Proteomes" id="UP000307164"/>
    </source>
</evidence>
<sequence>MHNFGLFRHLQTFNWLYNAHKLIFCEYIMFKSISLVFALSATLSVNATPLQYTQGDASAASKVCVVAAQEGLSAARLAASQHGIHISRFSKSILCNGEDIRDIAKQLTNDTNISTKQVALYAKTSTSATELCIKAAKSGLSSISKYGHKARSLRCNDVPVREFVRQFANTAI</sequence>
<accession>A0A5S3V7Z1</accession>
<name>A0A5S3V7Z1_9GAMM</name>
<evidence type="ECO:0000313" key="1">
    <source>
        <dbReference type="EMBL" id="TMO67983.1"/>
    </source>
</evidence>
<dbReference type="Proteomes" id="UP000307217">
    <property type="component" value="Unassembled WGS sequence"/>
</dbReference>
<proteinExistence type="predicted"/>
<dbReference type="AlphaFoldDB" id="A0A5S3V7Z1"/>
<gene>
    <name evidence="1" type="ORF">CWC19_11730</name>
    <name evidence="2" type="ORF">CWC20_11820</name>
</gene>
<dbReference type="OrthoDB" id="6322294at2"/>
<dbReference type="EMBL" id="PNBW01000052">
    <property type="protein sequence ID" value="TMO73912.1"/>
    <property type="molecule type" value="Genomic_DNA"/>
</dbReference>
<evidence type="ECO:0000313" key="4">
    <source>
        <dbReference type="Proteomes" id="UP000307217"/>
    </source>
</evidence>
<dbReference type="EMBL" id="PNBX01000047">
    <property type="protein sequence ID" value="TMO67983.1"/>
    <property type="molecule type" value="Genomic_DNA"/>
</dbReference>
<dbReference type="Proteomes" id="UP000307164">
    <property type="component" value="Unassembled WGS sequence"/>
</dbReference>
<protein>
    <submittedName>
        <fullName evidence="1">Exonuclease III</fullName>
    </submittedName>
</protein>
<reference evidence="1" key="3">
    <citation type="submission" date="2019-09" db="EMBL/GenBank/DDBJ databases">
        <title>Co-occurence of chitin degradation, pigmentation and bioactivity in marine Pseudoalteromonas.</title>
        <authorList>
            <person name="Sonnenschein E.C."/>
            <person name="Bech P.K."/>
        </authorList>
    </citation>
    <scope>NUCLEOTIDE SEQUENCE</scope>
    <source>
        <strain evidence="1">S3790</strain>
        <strain evidence="2 3">S3895</strain>
    </source>
</reference>
<dbReference type="GO" id="GO:0004527">
    <property type="term" value="F:exonuclease activity"/>
    <property type="evidence" value="ECO:0007669"/>
    <property type="project" value="UniProtKB-KW"/>
</dbReference>
<organism evidence="1 4">
    <name type="scientific">Pseudoalteromonas aurantia</name>
    <dbReference type="NCBI Taxonomy" id="43654"/>
    <lineage>
        <taxon>Bacteria</taxon>
        <taxon>Pseudomonadati</taxon>
        <taxon>Pseudomonadota</taxon>
        <taxon>Gammaproteobacteria</taxon>
        <taxon>Alteromonadales</taxon>
        <taxon>Pseudoalteromonadaceae</taxon>
        <taxon>Pseudoalteromonas</taxon>
    </lineage>
</organism>
<reference evidence="4" key="2">
    <citation type="submission" date="2019-06" db="EMBL/GenBank/DDBJ databases">
        <title>Co-occurence of chitin degradation, pigmentation and bioactivity in marine Pseudoalteromonas.</title>
        <authorList>
            <person name="Sonnenschein E.C."/>
            <person name="Bech P.K."/>
        </authorList>
    </citation>
    <scope>NUCLEOTIDE SEQUENCE [LARGE SCALE GENOMIC DNA]</scope>
    <source>
        <strain evidence="4">S3790</strain>
    </source>
</reference>
<reference evidence="3 4" key="1">
    <citation type="submission" date="2018-01" db="EMBL/GenBank/DDBJ databases">
        <authorList>
            <person name="Paulsen S."/>
            <person name="Gram L.K."/>
        </authorList>
    </citation>
    <scope>NUCLEOTIDE SEQUENCE [LARGE SCALE GENOMIC DNA]</scope>
    <source>
        <strain evidence="1 4">S3790</strain>
        <strain evidence="2 3">S3895</strain>
    </source>
</reference>
<keyword evidence="1" id="KW-0540">Nuclease</keyword>